<accession>A0A3Q3SNU9</accession>
<keyword evidence="1" id="KW-0479">Metal-binding</keyword>
<feature type="domain" description="MYND-type" evidence="5">
    <location>
        <begin position="22"/>
        <end position="59"/>
    </location>
</feature>
<proteinExistence type="predicted"/>
<dbReference type="InterPro" id="IPR002893">
    <property type="entry name" value="Znf_MYND"/>
</dbReference>
<dbReference type="SUPFAM" id="SSF48452">
    <property type="entry name" value="TPR-like"/>
    <property type="match status" value="2"/>
</dbReference>
<dbReference type="STRING" id="205130.ENSMAMP00000027905"/>
<dbReference type="Pfam" id="PF01753">
    <property type="entry name" value="zf-MYND"/>
    <property type="match status" value="1"/>
</dbReference>
<evidence type="ECO:0000256" key="3">
    <source>
        <dbReference type="ARBA" id="ARBA00022833"/>
    </source>
</evidence>
<evidence type="ECO:0000313" key="7">
    <source>
        <dbReference type="Proteomes" id="UP000261640"/>
    </source>
</evidence>
<keyword evidence="7" id="KW-1185">Reference proteome</keyword>
<keyword evidence="3" id="KW-0862">Zinc</keyword>
<keyword evidence="2 4" id="KW-0863">Zinc-finger</keyword>
<dbReference type="Proteomes" id="UP000261640">
    <property type="component" value="Unplaced"/>
</dbReference>
<protein>
    <submittedName>
        <fullName evidence="6">Zinc finger, MYND-type containing 12</fullName>
    </submittedName>
</protein>
<dbReference type="Ensembl" id="ENSMAMT00000028625.2">
    <property type="protein sequence ID" value="ENSMAMP00000027905.2"/>
    <property type="gene ID" value="ENSMAMG00000018742.2"/>
</dbReference>
<name>A0A3Q3SNU9_9TELE</name>
<dbReference type="GO" id="GO:0008270">
    <property type="term" value="F:zinc ion binding"/>
    <property type="evidence" value="ECO:0007669"/>
    <property type="project" value="UniProtKB-KW"/>
</dbReference>
<sequence>MISGATCSVVALASPKGTDTFCELCQRRAHVQCSRCQVTFYCDAEHQRADWVGIHERICQLLVPLRSPTLFSSQHPDCIETQIKKVRMSMELIEICKSVAQSKFSEGKYQEALPAAQFCLRCSMDVHGPSTAQLVPAYLLLAEANMGLGNLDLVTQLLSQAEWVVLKSPECGHTIHHQLHKSLGLLHMATGNLEAALFHFANNIYFASEEYGPDSPVTCGGYFLMANIFARQGKMSIARSLYSEVAQTWHCLLTKRLETHSQKANEPDFLFSQRAEVEEMLRTMLEFEQNASRKDSAQVALVAHCLAMLWFLEGDSAKVSHITKSPSINFTLTQ</sequence>
<dbReference type="SUPFAM" id="SSF144232">
    <property type="entry name" value="HIT/MYND zinc finger-like"/>
    <property type="match status" value="1"/>
</dbReference>
<dbReference type="GeneTree" id="ENSGT00390000004248"/>
<dbReference type="PANTHER" id="PTHR46533">
    <property type="entry name" value="ZINC FINGER MYND DOMAIN-CONTAINING PROTEIN 12"/>
    <property type="match status" value="1"/>
</dbReference>
<dbReference type="InterPro" id="IPR011990">
    <property type="entry name" value="TPR-like_helical_dom_sf"/>
</dbReference>
<dbReference type="PROSITE" id="PS50865">
    <property type="entry name" value="ZF_MYND_2"/>
    <property type="match status" value="1"/>
</dbReference>
<dbReference type="InterPro" id="IPR053248">
    <property type="entry name" value="Zinc_finger_MYND_domain"/>
</dbReference>
<evidence type="ECO:0000256" key="2">
    <source>
        <dbReference type="ARBA" id="ARBA00022771"/>
    </source>
</evidence>
<evidence type="ECO:0000256" key="4">
    <source>
        <dbReference type="PROSITE-ProRule" id="PRU00134"/>
    </source>
</evidence>
<dbReference type="Gene3D" id="1.25.40.10">
    <property type="entry name" value="Tetratricopeptide repeat domain"/>
    <property type="match status" value="1"/>
</dbReference>
<evidence type="ECO:0000259" key="5">
    <source>
        <dbReference type="PROSITE" id="PS50865"/>
    </source>
</evidence>
<reference evidence="6" key="2">
    <citation type="submission" date="2025-09" db="UniProtKB">
        <authorList>
            <consortium name="Ensembl"/>
        </authorList>
    </citation>
    <scope>IDENTIFICATION</scope>
</reference>
<evidence type="ECO:0000313" key="6">
    <source>
        <dbReference type="Ensembl" id="ENSMAMP00000027905.2"/>
    </source>
</evidence>
<organism evidence="6 7">
    <name type="scientific">Mastacembelus armatus</name>
    <name type="common">zig-zag eel</name>
    <dbReference type="NCBI Taxonomy" id="205130"/>
    <lineage>
        <taxon>Eukaryota</taxon>
        <taxon>Metazoa</taxon>
        <taxon>Chordata</taxon>
        <taxon>Craniata</taxon>
        <taxon>Vertebrata</taxon>
        <taxon>Euteleostomi</taxon>
        <taxon>Actinopterygii</taxon>
        <taxon>Neopterygii</taxon>
        <taxon>Teleostei</taxon>
        <taxon>Neoteleostei</taxon>
        <taxon>Acanthomorphata</taxon>
        <taxon>Anabantaria</taxon>
        <taxon>Synbranchiformes</taxon>
        <taxon>Mastacembelidae</taxon>
        <taxon>Mastacembelus</taxon>
    </lineage>
</organism>
<dbReference type="InParanoid" id="A0A3Q3SNU9"/>
<dbReference type="AlphaFoldDB" id="A0A3Q3SNU9"/>
<evidence type="ECO:0000256" key="1">
    <source>
        <dbReference type="ARBA" id="ARBA00022723"/>
    </source>
</evidence>
<dbReference type="PANTHER" id="PTHR46533:SF1">
    <property type="entry name" value="ZINC FINGER MYND DOMAIN-CONTAINING PROTEIN 12"/>
    <property type="match status" value="1"/>
</dbReference>
<reference evidence="6" key="1">
    <citation type="submission" date="2025-08" db="UniProtKB">
        <authorList>
            <consortium name="Ensembl"/>
        </authorList>
    </citation>
    <scope>IDENTIFICATION</scope>
</reference>
<dbReference type="Gene3D" id="6.10.140.2220">
    <property type="match status" value="1"/>
</dbReference>
<dbReference type="PROSITE" id="PS01360">
    <property type="entry name" value="ZF_MYND_1"/>
    <property type="match status" value="1"/>
</dbReference>